<proteinExistence type="predicted"/>
<reference evidence="2" key="1">
    <citation type="submission" date="2019-08" db="EMBL/GenBank/DDBJ databases">
        <title>The genome of the North American firefly Photinus pyralis.</title>
        <authorList>
            <consortium name="Photinus pyralis genome working group"/>
            <person name="Fallon T.R."/>
            <person name="Sander Lower S.E."/>
            <person name="Weng J.-K."/>
        </authorList>
    </citation>
    <scope>NUCLEOTIDE SEQUENCE</scope>
    <source>
        <strain evidence="2">TRF0915ILg1</strain>
        <tissue evidence="2">Whole body</tissue>
    </source>
</reference>
<dbReference type="InterPro" id="IPR029526">
    <property type="entry name" value="PGBD"/>
</dbReference>
<evidence type="ECO:0000313" key="3">
    <source>
        <dbReference type="Proteomes" id="UP000801492"/>
    </source>
</evidence>
<evidence type="ECO:0000259" key="1">
    <source>
        <dbReference type="Pfam" id="PF13843"/>
    </source>
</evidence>
<dbReference type="AlphaFoldDB" id="A0A8K0GDM0"/>
<dbReference type="PANTHER" id="PTHR47272">
    <property type="entry name" value="DDE_TNP_1_7 DOMAIN-CONTAINING PROTEIN"/>
    <property type="match status" value="1"/>
</dbReference>
<keyword evidence="3" id="KW-1185">Reference proteome</keyword>
<organism evidence="2 3">
    <name type="scientific">Ignelater luminosus</name>
    <name type="common">Cucubano</name>
    <name type="synonym">Pyrophorus luminosus</name>
    <dbReference type="NCBI Taxonomy" id="2038154"/>
    <lineage>
        <taxon>Eukaryota</taxon>
        <taxon>Metazoa</taxon>
        <taxon>Ecdysozoa</taxon>
        <taxon>Arthropoda</taxon>
        <taxon>Hexapoda</taxon>
        <taxon>Insecta</taxon>
        <taxon>Pterygota</taxon>
        <taxon>Neoptera</taxon>
        <taxon>Endopterygota</taxon>
        <taxon>Coleoptera</taxon>
        <taxon>Polyphaga</taxon>
        <taxon>Elateriformia</taxon>
        <taxon>Elateroidea</taxon>
        <taxon>Elateridae</taxon>
        <taxon>Agrypninae</taxon>
        <taxon>Pyrophorini</taxon>
        <taxon>Ignelater</taxon>
    </lineage>
</organism>
<dbReference type="OrthoDB" id="6374637at2759"/>
<gene>
    <name evidence="2" type="ORF">ILUMI_11018</name>
</gene>
<dbReference type="Proteomes" id="UP000801492">
    <property type="component" value="Unassembled WGS sequence"/>
</dbReference>
<accession>A0A8K0GDM0</accession>
<name>A0A8K0GDM0_IGNLU</name>
<comment type="caution">
    <text evidence="2">The sequence shown here is derived from an EMBL/GenBank/DDBJ whole genome shotgun (WGS) entry which is preliminary data.</text>
</comment>
<dbReference type="Pfam" id="PF13843">
    <property type="entry name" value="DDE_Tnp_1_7"/>
    <property type="match status" value="1"/>
</dbReference>
<evidence type="ECO:0000313" key="2">
    <source>
        <dbReference type="EMBL" id="KAF2895156.1"/>
    </source>
</evidence>
<protein>
    <recommendedName>
        <fullName evidence="1">PiggyBac transposable element-derived protein domain-containing protein</fullName>
    </recommendedName>
</protein>
<sequence length="270" mass="31206">MWSERFIEDEENYFGIGQKVVIALCRSIQGKPRKVVYFDNWLTSLELVHHLRSELGILSLETIQQNEMRGCSIVSDEVLLKRGRGSFESTSDNEKKINITKWADNKCVHLVSSFSATTHVSHVILDYNRHMGGVDLADMLVSLYRTGLKSHRWHLKVFAQMLEINVNNAWLLYRRDCMSLKIKNIMPLKIFRFSIIRSLLTSNKPRIGRPAAWQSPATQIRHPVVPRPTDDTRSEETGVHYRYETSSDQMISFIEKKNLSSNLSQVLTLK</sequence>
<dbReference type="PANTHER" id="PTHR47272:SF1">
    <property type="entry name" value="PIGGYBAC TRANSPOSABLE ELEMENT-DERIVED PROTEIN 3-LIKE"/>
    <property type="match status" value="1"/>
</dbReference>
<dbReference type="EMBL" id="VTPC01006175">
    <property type="protein sequence ID" value="KAF2895156.1"/>
    <property type="molecule type" value="Genomic_DNA"/>
</dbReference>
<feature type="domain" description="PiggyBac transposable element-derived protein" evidence="1">
    <location>
        <begin position="16"/>
        <end position="170"/>
    </location>
</feature>